<dbReference type="STRING" id="2177.BHR79_03520"/>
<dbReference type="InterPro" id="IPR000422">
    <property type="entry name" value="DHBP_synthase_RibB"/>
</dbReference>
<evidence type="ECO:0000313" key="10">
    <source>
        <dbReference type="Proteomes" id="UP000186879"/>
    </source>
</evidence>
<evidence type="ECO:0000313" key="9">
    <source>
        <dbReference type="EMBL" id="SDW18221.1"/>
    </source>
</evidence>
<dbReference type="GO" id="GO:0009231">
    <property type="term" value="P:riboflavin biosynthetic process"/>
    <property type="evidence" value="ECO:0007669"/>
    <property type="project" value="UniProtKB-UniPathway"/>
</dbReference>
<sequence>MDNLKFSDPEVKKGVEAVERGEMVFIFDSDSREGETDFVIAASAITPDDVRWMRRDGGGLICTALADEVCTTLGLPFMADLLSEGAGRWPAIGNTVEQTGDLAYDSRSSFSIWVNHRDTRTGIPDNDRALTINKLAEISEKGRNGEAVVFGDEFRAPGHVALLRAAEGLVENRRGQTELSVALAEMAGITPVMVVCEMLDDTNGKALSKEDARTYAQLHGCVFLEGGQITEVYKEWVAQQKK</sequence>
<evidence type="ECO:0000256" key="6">
    <source>
        <dbReference type="RuleBase" id="RU003843"/>
    </source>
</evidence>
<evidence type="ECO:0000313" key="11">
    <source>
        <dbReference type="Proteomes" id="UP000198669"/>
    </source>
</evidence>
<keyword evidence="1 6" id="KW-0686">Riboflavin biosynthesis</keyword>
<keyword evidence="3 6" id="KW-0460">Magnesium</keyword>
<dbReference type="GO" id="GO:0046872">
    <property type="term" value="F:metal ion binding"/>
    <property type="evidence" value="ECO:0007669"/>
    <property type="project" value="UniProtKB-KW"/>
</dbReference>
<evidence type="ECO:0000256" key="1">
    <source>
        <dbReference type="ARBA" id="ARBA00022619"/>
    </source>
</evidence>
<keyword evidence="4 6" id="KW-0464">Manganese</keyword>
<evidence type="ECO:0000256" key="3">
    <source>
        <dbReference type="ARBA" id="ARBA00022842"/>
    </source>
</evidence>
<comment type="pathway">
    <text evidence="6">Cofactor biosynthesis; riboflavin biosynthesis; 2-hydroxy-3-oxobutyl phosphate from D-ribulose 5-phosphate: step 1/1.</text>
</comment>
<organism evidence="7 10">
    <name type="scientific">Methanohalophilus halophilus</name>
    <dbReference type="NCBI Taxonomy" id="2177"/>
    <lineage>
        <taxon>Archaea</taxon>
        <taxon>Methanobacteriati</taxon>
        <taxon>Methanobacteriota</taxon>
        <taxon>Stenosarchaea group</taxon>
        <taxon>Methanomicrobia</taxon>
        <taxon>Methanosarcinales</taxon>
        <taxon>Methanosarcinaceae</taxon>
        <taxon>Methanohalophilus</taxon>
    </lineage>
</organism>
<evidence type="ECO:0000313" key="12">
    <source>
        <dbReference type="Proteomes" id="UP000267921"/>
    </source>
</evidence>
<evidence type="ECO:0000313" key="8">
    <source>
        <dbReference type="EMBL" id="RNI08355.1"/>
    </source>
</evidence>
<keyword evidence="5 6" id="KW-0456">Lyase</keyword>
<dbReference type="EMBL" id="RJJG01000005">
    <property type="protein sequence ID" value="RNI08355.1"/>
    <property type="molecule type" value="Genomic_DNA"/>
</dbReference>
<dbReference type="PANTHER" id="PTHR21327:SF46">
    <property type="entry name" value="3,4-DIHYDROXY-2-BUTANONE 4-PHOSPHATE SYNTHASE"/>
    <property type="match status" value="1"/>
</dbReference>
<dbReference type="GO" id="GO:0008686">
    <property type="term" value="F:3,4-dihydroxy-2-butanone-4-phosphate synthase activity"/>
    <property type="evidence" value="ECO:0007669"/>
    <property type="project" value="UniProtKB-EC"/>
</dbReference>
<comment type="subunit">
    <text evidence="6">Homodimer.</text>
</comment>
<keyword evidence="2 6" id="KW-0479">Metal-binding</keyword>
<comment type="function">
    <text evidence="6">Catalyzes the conversion of D-ribulose 5-phosphate to formate and 3,4-dihydroxy-2-butanone 4-phosphate.</text>
</comment>
<dbReference type="UniPathway" id="UPA00275">
    <property type="reaction ID" value="UER00399"/>
</dbReference>
<dbReference type="EMBL" id="FNMU01000001">
    <property type="protein sequence ID" value="SDW18221.1"/>
    <property type="molecule type" value="Genomic_DNA"/>
</dbReference>
<evidence type="ECO:0000256" key="4">
    <source>
        <dbReference type="ARBA" id="ARBA00023211"/>
    </source>
</evidence>
<dbReference type="KEGG" id="mhaz:BHR79_03520"/>
<dbReference type="OrthoDB" id="25735at2157"/>
<evidence type="ECO:0000256" key="2">
    <source>
        <dbReference type="ARBA" id="ARBA00022723"/>
    </source>
</evidence>
<reference evidence="7 10" key="1">
    <citation type="submission" date="2016-10" db="EMBL/GenBank/DDBJ databases">
        <title>Methanohalophilus halophilus.</title>
        <authorList>
            <person name="L'haridon S."/>
        </authorList>
    </citation>
    <scope>NUCLEOTIDE SEQUENCE [LARGE SCALE GENOMIC DNA]</scope>
    <source>
        <strain evidence="7 10">Z-7982</strain>
    </source>
</reference>
<dbReference type="Pfam" id="PF00926">
    <property type="entry name" value="DHBP_synthase"/>
    <property type="match status" value="1"/>
</dbReference>
<dbReference type="RefSeq" id="WP_072561099.1">
    <property type="nucleotide sequence ID" value="NZ_CP017921.1"/>
</dbReference>
<dbReference type="EMBL" id="CP017921">
    <property type="protein sequence ID" value="APH38646.1"/>
    <property type="molecule type" value="Genomic_DNA"/>
</dbReference>
<evidence type="ECO:0000256" key="5">
    <source>
        <dbReference type="ARBA" id="ARBA00023239"/>
    </source>
</evidence>
<dbReference type="NCBIfam" id="TIGR00506">
    <property type="entry name" value="ribB"/>
    <property type="match status" value="1"/>
</dbReference>
<protein>
    <recommendedName>
        <fullName evidence="6">3,4-dihydroxy-2-butanone 4-phosphate synthase</fullName>
        <shortName evidence="6">DHBP synthase</shortName>
        <ecNumber evidence="6">4.1.99.12</ecNumber>
    </recommendedName>
</protein>
<dbReference type="AlphaFoldDB" id="A0A1L3Q197"/>
<reference evidence="8 12" key="3">
    <citation type="submission" date="2018-10" db="EMBL/GenBank/DDBJ databases">
        <title>Cultivation of a novel Methanohalophilus strain from Kebrit Deep of the Red Sea and a genomic comparison of members of the genus Methanohalophilus.</title>
        <authorList>
            <person name="Guan Y."/>
            <person name="Ngugi D.K."/>
            <person name="Stingl U."/>
        </authorList>
    </citation>
    <scope>NUCLEOTIDE SEQUENCE [LARGE SCALE GENOMIC DNA]</scope>
    <source>
        <strain evidence="8 12">DSM 3094</strain>
    </source>
</reference>
<keyword evidence="10" id="KW-1185">Reference proteome</keyword>
<accession>A0A1L3Q197</accession>
<dbReference type="PANTHER" id="PTHR21327">
    <property type="entry name" value="GTP CYCLOHYDROLASE II-RELATED"/>
    <property type="match status" value="1"/>
</dbReference>
<gene>
    <name evidence="8" type="primary">ribB</name>
    <name evidence="7" type="ORF">BHR79_03520</name>
    <name evidence="8" type="ORF">EFE40_07340</name>
    <name evidence="9" type="ORF">SAMN04515625_0538</name>
</gene>
<dbReference type="GeneID" id="30582802"/>
<proteinExistence type="inferred from homology"/>
<dbReference type="Proteomes" id="UP000198669">
    <property type="component" value="Unassembled WGS sequence"/>
</dbReference>
<dbReference type="GO" id="GO:0005829">
    <property type="term" value="C:cytosol"/>
    <property type="evidence" value="ECO:0007669"/>
    <property type="project" value="TreeGrafter"/>
</dbReference>
<dbReference type="EC" id="4.1.99.12" evidence="6"/>
<reference evidence="9 11" key="2">
    <citation type="submission" date="2016-10" db="EMBL/GenBank/DDBJ databases">
        <authorList>
            <person name="de Groot N.N."/>
        </authorList>
    </citation>
    <scope>NUCLEOTIDE SEQUENCE [LARGE SCALE GENOMIC DNA]</scope>
    <source>
        <strain evidence="9 11">Z-7982</strain>
    </source>
</reference>
<dbReference type="Proteomes" id="UP000186879">
    <property type="component" value="Chromosome"/>
</dbReference>
<comment type="catalytic activity">
    <reaction evidence="6">
        <text>D-ribulose 5-phosphate = (2S)-2-hydroxy-3-oxobutyl phosphate + formate + H(+)</text>
        <dbReference type="Rhea" id="RHEA:18457"/>
        <dbReference type="ChEBI" id="CHEBI:15378"/>
        <dbReference type="ChEBI" id="CHEBI:15740"/>
        <dbReference type="ChEBI" id="CHEBI:58121"/>
        <dbReference type="ChEBI" id="CHEBI:58830"/>
        <dbReference type="EC" id="4.1.99.12"/>
    </reaction>
</comment>
<dbReference type="Proteomes" id="UP000267921">
    <property type="component" value="Unassembled WGS sequence"/>
</dbReference>
<dbReference type="Gene3D" id="3.90.870.10">
    <property type="entry name" value="DHBP synthase"/>
    <property type="match status" value="1"/>
</dbReference>
<dbReference type="InterPro" id="IPR017945">
    <property type="entry name" value="DHBP_synth_RibB-like_a/b_dom"/>
</dbReference>
<evidence type="ECO:0000313" key="7">
    <source>
        <dbReference type="EMBL" id="APH38646.1"/>
    </source>
</evidence>
<dbReference type="SUPFAM" id="SSF55821">
    <property type="entry name" value="YrdC/RibB"/>
    <property type="match status" value="1"/>
</dbReference>
<comment type="cofactor">
    <cofactor evidence="6">
        <name>Mg(2+)</name>
        <dbReference type="ChEBI" id="CHEBI:18420"/>
    </cofactor>
    <cofactor evidence="6">
        <name>Mn(2+)</name>
        <dbReference type="ChEBI" id="CHEBI:29035"/>
    </cofactor>
    <text evidence="6">Binds 2 divalent metal cations per subunit. Magnesium or manganese.</text>
</comment>
<comment type="similarity">
    <text evidence="6">Belongs to the DHBP synthase family.</text>
</comment>
<name>A0A1L3Q197_9EURY</name>